<dbReference type="AlphaFoldDB" id="A0A6L9MDB3"/>
<dbReference type="EMBL" id="JAAAMJ010000001">
    <property type="protein sequence ID" value="NDV85700.1"/>
    <property type="molecule type" value="Genomic_DNA"/>
</dbReference>
<proteinExistence type="predicted"/>
<reference evidence="1 2" key="1">
    <citation type="submission" date="2020-01" db="EMBL/GenBank/DDBJ databases">
        <title>Genomes of bacteria type strains.</title>
        <authorList>
            <person name="Chen J."/>
            <person name="Zhu S."/>
            <person name="Chen J."/>
        </authorList>
    </citation>
    <scope>NUCLEOTIDE SEQUENCE [LARGE SCALE GENOMIC DNA]</scope>
    <source>
        <strain evidence="1 2">KCTC 52919</strain>
    </source>
</reference>
<keyword evidence="2" id="KW-1185">Reference proteome</keyword>
<sequence>MEHVAAFMLLVGCSSDATLCKEIPVPVPAYETLAECQSDLPLQIRLSGSTDRRVLGACKAVDEEVFEQSASIDWAVSRSGQLLITFDAEPQIVAAR</sequence>
<organism evidence="1 2">
    <name type="scientific">Aurantimonas aggregata</name>
    <dbReference type="NCBI Taxonomy" id="2047720"/>
    <lineage>
        <taxon>Bacteria</taxon>
        <taxon>Pseudomonadati</taxon>
        <taxon>Pseudomonadota</taxon>
        <taxon>Alphaproteobacteria</taxon>
        <taxon>Hyphomicrobiales</taxon>
        <taxon>Aurantimonadaceae</taxon>
        <taxon>Aurantimonas</taxon>
    </lineage>
</organism>
<dbReference type="Proteomes" id="UP000476332">
    <property type="component" value="Unassembled WGS sequence"/>
</dbReference>
<comment type="caution">
    <text evidence="1">The sequence shown here is derived from an EMBL/GenBank/DDBJ whole genome shotgun (WGS) entry which is preliminary data.</text>
</comment>
<dbReference type="RefSeq" id="WP_163042404.1">
    <property type="nucleotide sequence ID" value="NZ_JAAAMJ010000001.1"/>
</dbReference>
<evidence type="ECO:0000313" key="1">
    <source>
        <dbReference type="EMBL" id="NDV85700.1"/>
    </source>
</evidence>
<accession>A0A6L9MDB3</accession>
<evidence type="ECO:0000313" key="2">
    <source>
        <dbReference type="Proteomes" id="UP000476332"/>
    </source>
</evidence>
<name>A0A6L9MDB3_9HYPH</name>
<protein>
    <submittedName>
        <fullName evidence="1">Uncharacterized protein</fullName>
    </submittedName>
</protein>
<gene>
    <name evidence="1" type="ORF">GTW51_03190</name>
</gene>